<reference evidence="1 2" key="1">
    <citation type="journal article" date="2020" name="ISME J.">
        <title>Uncovering the hidden diversity of litter-decomposition mechanisms in mushroom-forming fungi.</title>
        <authorList>
            <person name="Floudas D."/>
            <person name="Bentzer J."/>
            <person name="Ahren D."/>
            <person name="Johansson T."/>
            <person name="Persson P."/>
            <person name="Tunlid A."/>
        </authorList>
    </citation>
    <scope>NUCLEOTIDE SEQUENCE [LARGE SCALE GENOMIC DNA]</scope>
    <source>
        <strain evidence="1 2">CBS 101986</strain>
    </source>
</reference>
<keyword evidence="2" id="KW-1185">Reference proteome</keyword>
<dbReference type="OrthoDB" id="2322499at2759"/>
<dbReference type="Proteomes" id="UP000567179">
    <property type="component" value="Unassembled WGS sequence"/>
</dbReference>
<proteinExistence type="predicted"/>
<dbReference type="AlphaFoldDB" id="A0A8H5B062"/>
<name>A0A8H5B062_9AGAR</name>
<evidence type="ECO:0000313" key="1">
    <source>
        <dbReference type="EMBL" id="KAF5313297.1"/>
    </source>
</evidence>
<comment type="caution">
    <text evidence="1">The sequence shown here is derived from an EMBL/GenBank/DDBJ whole genome shotgun (WGS) entry which is preliminary data.</text>
</comment>
<gene>
    <name evidence="1" type="ORF">D9619_002336</name>
</gene>
<dbReference type="EMBL" id="JAACJJ010000056">
    <property type="protein sequence ID" value="KAF5313297.1"/>
    <property type="molecule type" value="Genomic_DNA"/>
</dbReference>
<protein>
    <submittedName>
        <fullName evidence="1">Uncharacterized protein</fullName>
    </submittedName>
</protein>
<sequence length="200" mass="22810">MTGRGIYQKGWSHDDLVFDELASRTTLDILEACGMSTMTTVAELDERDPRVVCLRCSFGASCDGERSMRVMGWREAVNHSVKIHFGNSVVKWECLSPMDTAEAKRLEAVEAAKEDYPTPATHRVWRCTGCMHHAHDQGRMTWAGLQAHFRQNPTHGNVDDMEAELNKRYFKDPDMTRRPLHRIKMVQGKKSPPTTPEYES</sequence>
<organism evidence="1 2">
    <name type="scientific">Psilocybe cf. subviscida</name>
    <dbReference type="NCBI Taxonomy" id="2480587"/>
    <lineage>
        <taxon>Eukaryota</taxon>
        <taxon>Fungi</taxon>
        <taxon>Dikarya</taxon>
        <taxon>Basidiomycota</taxon>
        <taxon>Agaricomycotina</taxon>
        <taxon>Agaricomycetes</taxon>
        <taxon>Agaricomycetidae</taxon>
        <taxon>Agaricales</taxon>
        <taxon>Agaricineae</taxon>
        <taxon>Strophariaceae</taxon>
        <taxon>Psilocybe</taxon>
    </lineage>
</organism>
<evidence type="ECO:0000313" key="2">
    <source>
        <dbReference type="Proteomes" id="UP000567179"/>
    </source>
</evidence>
<accession>A0A8H5B062</accession>